<gene>
    <name evidence="1" type="ORF">SAMN05660464_0877</name>
</gene>
<keyword evidence="2" id="KW-1185">Reference proteome</keyword>
<evidence type="ECO:0000313" key="2">
    <source>
        <dbReference type="Proteomes" id="UP000198857"/>
    </source>
</evidence>
<dbReference type="OrthoDB" id="4380123at2"/>
<dbReference type="Proteomes" id="UP000198857">
    <property type="component" value="Unassembled WGS sequence"/>
</dbReference>
<reference evidence="2" key="1">
    <citation type="submission" date="2016-10" db="EMBL/GenBank/DDBJ databases">
        <authorList>
            <person name="Varghese N."/>
            <person name="Submissions S."/>
        </authorList>
    </citation>
    <scope>NUCLEOTIDE SEQUENCE [LARGE SCALE GENOMIC DNA]</scope>
    <source>
        <strain evidence="2">DSM 44208</strain>
    </source>
</reference>
<dbReference type="RefSeq" id="WP_091107110.1">
    <property type="nucleotide sequence ID" value="NZ_FOWQ01000001.1"/>
</dbReference>
<accession>A0A1I5JNW6</accession>
<organism evidence="1 2">
    <name type="scientific">Geodermatophilus dictyosporus</name>
    <dbReference type="NCBI Taxonomy" id="1523247"/>
    <lineage>
        <taxon>Bacteria</taxon>
        <taxon>Bacillati</taxon>
        <taxon>Actinomycetota</taxon>
        <taxon>Actinomycetes</taxon>
        <taxon>Geodermatophilales</taxon>
        <taxon>Geodermatophilaceae</taxon>
        <taxon>Geodermatophilus</taxon>
    </lineage>
</organism>
<dbReference type="PANTHER" id="PTHR17985:SF8">
    <property type="entry name" value="TRANSPORT AND GOLGI ORGANIZATION PROTEIN 2 HOMOLOG"/>
    <property type="match status" value="1"/>
</dbReference>
<name>A0A1I5JNW6_9ACTN</name>
<proteinExistence type="predicted"/>
<dbReference type="AlphaFoldDB" id="A0A1I5JNW6"/>
<dbReference type="PANTHER" id="PTHR17985">
    <property type="entry name" value="SER/THR-RICH PROTEIN T10 IN DGCR REGION"/>
    <property type="match status" value="1"/>
</dbReference>
<dbReference type="EMBL" id="FOWQ01000001">
    <property type="protein sequence ID" value="SFO74036.1"/>
    <property type="molecule type" value="Genomic_DNA"/>
</dbReference>
<dbReference type="InterPro" id="IPR008551">
    <property type="entry name" value="TANGO2"/>
</dbReference>
<dbReference type="Pfam" id="PF05742">
    <property type="entry name" value="TANGO2"/>
    <property type="match status" value="1"/>
</dbReference>
<protein>
    <submittedName>
        <fullName evidence="1">Transport and Golgi organisation 2</fullName>
    </submittedName>
</protein>
<sequence>MCTVVVRWSAGRPVRLLALRDELTTRPFDDPGRWWPEAPDVVAGRDRVAGGTWCATRVGTGATALVLNRPRKPVADPGAASRGVLPLLAVTHGAAWRDHVDVAAMAGFLLVLATPDRLVTWDSDGQRLAETVHAEGTVMVTSGGPEDRKTERYLEAFRAADPPEGWRRLVRAEPPRDDPGALVVRHEEDGRVFATVFGQLVEAEPGRLRLTHSREPWTARPWDTLVVDERASA</sequence>
<dbReference type="STRING" id="1523247.SAMN05660464_0877"/>
<evidence type="ECO:0000313" key="1">
    <source>
        <dbReference type="EMBL" id="SFO74036.1"/>
    </source>
</evidence>